<dbReference type="Proteomes" id="UP000199518">
    <property type="component" value="Unassembled WGS sequence"/>
</dbReference>
<name>A0A1I3NKQ3_9PLAN</name>
<evidence type="ECO:0000313" key="2">
    <source>
        <dbReference type="EMBL" id="SFJ09752.1"/>
    </source>
</evidence>
<keyword evidence="3" id="KW-1185">Reference proteome</keyword>
<protein>
    <submittedName>
        <fullName evidence="2">Uncharacterized protein</fullName>
    </submittedName>
</protein>
<reference evidence="3" key="1">
    <citation type="submission" date="2016-10" db="EMBL/GenBank/DDBJ databases">
        <authorList>
            <person name="Varghese N."/>
            <person name="Submissions S."/>
        </authorList>
    </citation>
    <scope>NUCLEOTIDE SEQUENCE [LARGE SCALE GENOMIC DNA]</scope>
    <source>
        <strain evidence="3">DSM 26348</strain>
    </source>
</reference>
<dbReference type="STRING" id="1576369.SAMN05421753_115127"/>
<dbReference type="RefSeq" id="WP_092053539.1">
    <property type="nucleotide sequence ID" value="NZ_FOQD01000015.1"/>
</dbReference>
<sequence>MNTSQPGELPELIARLSDGSLSAVEKQRLNDLLLDDPIAQEEYLDHMLIDGLLEREFGGAVVASDKIAVLRSSGLQHSASTKVHPRRHSWKWVLAPVGLLTAIVSGWWFVAEQFDESRRRPLALANSGFEHGTTASAVNVDGATWTGDVADVVGEHHGIAPLEGKRMLRFVKSRVHPENNCELSQVIDLSGIAVMPGEEAVAIEASAFFNAVRNELADEGYTFGLTLMAFDEDPREENVTWTASHEQPLSFSGSHARADADSGSWQEVTASLPLPADAKYLMVSLAVTRPNGEQADEEFPGQFADRVALNLVHLRE</sequence>
<accession>A0A1I3NKQ3</accession>
<evidence type="ECO:0000256" key="1">
    <source>
        <dbReference type="SAM" id="Phobius"/>
    </source>
</evidence>
<keyword evidence="1" id="KW-0812">Transmembrane</keyword>
<keyword evidence="1" id="KW-1133">Transmembrane helix</keyword>
<gene>
    <name evidence="2" type="ORF">SAMN05421753_115127</name>
</gene>
<dbReference type="OrthoDB" id="214035at2"/>
<dbReference type="EMBL" id="FOQD01000015">
    <property type="protein sequence ID" value="SFJ09752.1"/>
    <property type="molecule type" value="Genomic_DNA"/>
</dbReference>
<keyword evidence="1" id="KW-0472">Membrane</keyword>
<organism evidence="2 3">
    <name type="scientific">Planctomicrobium piriforme</name>
    <dbReference type="NCBI Taxonomy" id="1576369"/>
    <lineage>
        <taxon>Bacteria</taxon>
        <taxon>Pseudomonadati</taxon>
        <taxon>Planctomycetota</taxon>
        <taxon>Planctomycetia</taxon>
        <taxon>Planctomycetales</taxon>
        <taxon>Planctomycetaceae</taxon>
        <taxon>Planctomicrobium</taxon>
    </lineage>
</organism>
<feature type="transmembrane region" description="Helical" evidence="1">
    <location>
        <begin position="92"/>
        <end position="110"/>
    </location>
</feature>
<proteinExistence type="predicted"/>
<evidence type="ECO:0000313" key="3">
    <source>
        <dbReference type="Proteomes" id="UP000199518"/>
    </source>
</evidence>
<dbReference type="AlphaFoldDB" id="A0A1I3NKQ3"/>